<reference evidence="1 2" key="1">
    <citation type="journal article" date="2015" name="Genome Announc.">
        <title>Complete Genome Sequence of Cupriavidus basilensis 4G11, Isolated from the Oak Ridge Field Research Center Site.</title>
        <authorList>
            <person name="Ray J."/>
            <person name="Waters R.J."/>
            <person name="Skerker J.M."/>
            <person name="Kuehl J.V."/>
            <person name="Price M.N."/>
            <person name="Huang J."/>
            <person name="Chakraborty R."/>
            <person name="Arkin A.P."/>
            <person name="Deutschbauer A."/>
        </authorList>
    </citation>
    <scope>NUCLEOTIDE SEQUENCE [LARGE SCALE GENOMIC DNA]</scope>
    <source>
        <strain evidence="1">4G11</strain>
    </source>
</reference>
<dbReference type="AlphaFoldDB" id="A0A0C4YG02"/>
<dbReference type="EMBL" id="CP010537">
    <property type="protein sequence ID" value="AJG24752.1"/>
    <property type="molecule type" value="Genomic_DNA"/>
</dbReference>
<dbReference type="KEGG" id="cbw:RR42_s3171"/>
<dbReference type="Proteomes" id="UP000031843">
    <property type="component" value="Chromosome secondary"/>
</dbReference>
<accession>A0A0C4YG02</accession>
<organism evidence="1 2">
    <name type="scientific">Cupriavidus basilensis</name>
    <dbReference type="NCBI Taxonomy" id="68895"/>
    <lineage>
        <taxon>Bacteria</taxon>
        <taxon>Pseudomonadati</taxon>
        <taxon>Pseudomonadota</taxon>
        <taxon>Betaproteobacteria</taxon>
        <taxon>Burkholderiales</taxon>
        <taxon>Burkholderiaceae</taxon>
        <taxon>Cupriavidus</taxon>
    </lineage>
</organism>
<keyword evidence="2" id="KW-1185">Reference proteome</keyword>
<gene>
    <name evidence="1" type="ORF">RR42_s3171</name>
</gene>
<evidence type="ECO:0000313" key="1">
    <source>
        <dbReference type="EMBL" id="AJG24752.1"/>
    </source>
</evidence>
<evidence type="ECO:0000313" key="2">
    <source>
        <dbReference type="Proteomes" id="UP000031843"/>
    </source>
</evidence>
<proteinExistence type="predicted"/>
<dbReference type="RefSeq" id="WP_043357069.1">
    <property type="nucleotide sequence ID" value="NZ_CP010537.1"/>
</dbReference>
<protein>
    <submittedName>
        <fullName evidence="1">Uncharacterized protein</fullName>
    </submittedName>
</protein>
<dbReference type="OrthoDB" id="8966094at2"/>
<sequence length="108" mass="11917">MTLETTLQQFQDSLPGTDAFVTVKKATRELIDADPAHAAAYFLLYGFARSYVLLYEDQAVTMDFAEAAKQELLGYMQGIARTLHGESAALLAEMNRIVSAYQGGKKTF</sequence>
<name>A0A0C4YG02_9BURK</name>